<comment type="caution">
    <text evidence="2">The sequence shown here is derived from an EMBL/GenBank/DDBJ whole genome shotgun (WGS) entry which is preliminary data.</text>
</comment>
<name>A0A9N9YJ74_9HYPO</name>
<evidence type="ECO:0000313" key="2">
    <source>
        <dbReference type="EMBL" id="CAH0023155.1"/>
    </source>
</evidence>
<feature type="chain" id="PRO_5040416894" evidence="1">
    <location>
        <begin position="24"/>
        <end position="112"/>
    </location>
</feature>
<evidence type="ECO:0000313" key="3">
    <source>
        <dbReference type="Proteomes" id="UP000696573"/>
    </source>
</evidence>
<accession>A0A9N9YJ74</accession>
<protein>
    <submittedName>
        <fullName evidence="2">Uncharacterized protein</fullName>
    </submittedName>
</protein>
<dbReference type="AlphaFoldDB" id="A0A9N9YJ74"/>
<feature type="non-terminal residue" evidence="2">
    <location>
        <position position="112"/>
    </location>
</feature>
<keyword evidence="3" id="KW-1185">Reference proteome</keyword>
<organism evidence="2 3">
    <name type="scientific">Clonostachys rhizophaga</name>
    <dbReference type="NCBI Taxonomy" id="160324"/>
    <lineage>
        <taxon>Eukaryota</taxon>
        <taxon>Fungi</taxon>
        <taxon>Dikarya</taxon>
        <taxon>Ascomycota</taxon>
        <taxon>Pezizomycotina</taxon>
        <taxon>Sordariomycetes</taxon>
        <taxon>Hypocreomycetidae</taxon>
        <taxon>Hypocreales</taxon>
        <taxon>Bionectriaceae</taxon>
        <taxon>Clonostachys</taxon>
    </lineage>
</organism>
<keyword evidence="1" id="KW-0732">Signal</keyword>
<reference evidence="2" key="1">
    <citation type="submission" date="2021-10" db="EMBL/GenBank/DDBJ databases">
        <authorList>
            <person name="Piombo E."/>
        </authorList>
    </citation>
    <scope>NUCLEOTIDE SEQUENCE</scope>
</reference>
<dbReference type="Proteomes" id="UP000696573">
    <property type="component" value="Unassembled WGS sequence"/>
</dbReference>
<sequence>NYKIAIFVLFTLCFYLFISAVAADPLVSIAAAYDAEINNGWARYVYWLRPDDNSPLAALYRYKDTGLFVSYLDKEGNMIDVVCRHEGDKYSTYQLKYKASSGLALAEADYKL</sequence>
<dbReference type="EMBL" id="CABFNQ020000690">
    <property type="protein sequence ID" value="CAH0023155.1"/>
    <property type="molecule type" value="Genomic_DNA"/>
</dbReference>
<gene>
    <name evidence="2" type="ORF">CRHIZ90672A_00007607</name>
</gene>
<proteinExistence type="predicted"/>
<feature type="signal peptide" evidence="1">
    <location>
        <begin position="1"/>
        <end position="23"/>
    </location>
</feature>
<evidence type="ECO:0000256" key="1">
    <source>
        <dbReference type="SAM" id="SignalP"/>
    </source>
</evidence>